<dbReference type="GO" id="GO:0031395">
    <property type="term" value="C:bursicon neuropeptide hormone complex"/>
    <property type="evidence" value="ECO:0007669"/>
    <property type="project" value="InterPro"/>
</dbReference>
<name>A0A8W8M9U0_MAGGI</name>
<evidence type="ECO:0000313" key="2">
    <source>
        <dbReference type="EnsemblMetazoa" id="G31767.4:cds"/>
    </source>
</evidence>
<dbReference type="AlphaFoldDB" id="A0A8W8M9U0"/>
<reference evidence="2" key="1">
    <citation type="submission" date="2022-08" db="UniProtKB">
        <authorList>
            <consortium name="EnsemblMetazoa"/>
        </authorList>
    </citation>
    <scope>IDENTIFICATION</scope>
    <source>
        <strain evidence="2">05x7-T-G4-1.051#20</strain>
    </source>
</reference>
<sequence length="133" mass="14437">MAKSGVFLTFLGVVVCVQGRLFRTSPETCSTERTEMDITRTLTVTHEGVLKTVDCVARVSVNECEGSCLSTASPNVHTYPDFKKDCKCCKEGRLVSRQIALQECYSNGVVLAGVQPTTSITEPADCDCFPCTN</sequence>
<dbReference type="KEGG" id="crg:117684023"/>
<dbReference type="EnsemblMetazoa" id="G31767.5">
    <property type="protein sequence ID" value="G31767.5:cds"/>
    <property type="gene ID" value="G31767"/>
</dbReference>
<keyword evidence="1" id="KW-0732">Signal</keyword>
<evidence type="ECO:0000256" key="1">
    <source>
        <dbReference type="SAM" id="SignalP"/>
    </source>
</evidence>
<feature type="signal peptide" evidence="1">
    <location>
        <begin position="1"/>
        <end position="19"/>
    </location>
</feature>
<dbReference type="Proteomes" id="UP000005408">
    <property type="component" value="Unassembled WGS sequence"/>
</dbReference>
<dbReference type="OrthoDB" id="786951at2759"/>
<evidence type="ECO:0000313" key="3">
    <source>
        <dbReference type="Proteomes" id="UP000005408"/>
    </source>
</evidence>
<dbReference type="InterPro" id="IPR034441">
    <property type="entry name" value="Bursicon_suB"/>
</dbReference>
<evidence type="ECO:0008006" key="4">
    <source>
        <dbReference type="Google" id="ProtNLM"/>
    </source>
</evidence>
<dbReference type="GO" id="GO:0007186">
    <property type="term" value="P:G protein-coupled receptor signaling pathway"/>
    <property type="evidence" value="ECO:0007669"/>
    <property type="project" value="TreeGrafter"/>
</dbReference>
<dbReference type="PANTHER" id="PTHR41151:SF1">
    <property type="entry name" value="PARTNER OF BURSICON"/>
    <property type="match status" value="1"/>
</dbReference>
<keyword evidence="3" id="KW-1185">Reference proteome</keyword>
<feature type="chain" id="PRO_5042431800" description="Partner of bursicon" evidence="1">
    <location>
        <begin position="20"/>
        <end position="133"/>
    </location>
</feature>
<organism evidence="2 3">
    <name type="scientific">Magallana gigas</name>
    <name type="common">Pacific oyster</name>
    <name type="synonym">Crassostrea gigas</name>
    <dbReference type="NCBI Taxonomy" id="29159"/>
    <lineage>
        <taxon>Eukaryota</taxon>
        <taxon>Metazoa</taxon>
        <taxon>Spiralia</taxon>
        <taxon>Lophotrochozoa</taxon>
        <taxon>Mollusca</taxon>
        <taxon>Bivalvia</taxon>
        <taxon>Autobranchia</taxon>
        <taxon>Pteriomorphia</taxon>
        <taxon>Ostreida</taxon>
        <taxon>Ostreoidea</taxon>
        <taxon>Ostreidae</taxon>
        <taxon>Magallana</taxon>
    </lineage>
</organism>
<dbReference type="GO" id="GO:0001664">
    <property type="term" value="F:G protein-coupled receptor binding"/>
    <property type="evidence" value="ECO:0007669"/>
    <property type="project" value="InterPro"/>
</dbReference>
<accession>A0A8W8M9U0</accession>
<dbReference type="OMA" id="ECKCYKC"/>
<dbReference type="RefSeq" id="XP_034310402.1">
    <property type="nucleotide sequence ID" value="XM_034454511.2"/>
</dbReference>
<dbReference type="GeneID" id="117684023"/>
<dbReference type="PANTHER" id="PTHR41151">
    <property type="entry name" value="PARTNER OF BURSICON"/>
    <property type="match status" value="1"/>
</dbReference>
<dbReference type="EnsemblMetazoa" id="G31767.6">
    <property type="protein sequence ID" value="G31767.6:cds"/>
    <property type="gene ID" value="G31767"/>
</dbReference>
<dbReference type="EnsemblMetazoa" id="G31767.4">
    <property type="protein sequence ID" value="G31767.4:cds"/>
    <property type="gene ID" value="G31767"/>
</dbReference>
<dbReference type="EnsemblMetazoa" id="G31767.1">
    <property type="protein sequence ID" value="G31767.1:cds"/>
    <property type="gene ID" value="G31767"/>
</dbReference>
<protein>
    <recommendedName>
        <fullName evidence="4">Partner of bursicon</fullName>
    </recommendedName>
</protein>
<proteinExistence type="predicted"/>
<dbReference type="GO" id="GO:0005184">
    <property type="term" value="F:neuropeptide hormone activity"/>
    <property type="evidence" value="ECO:0007669"/>
    <property type="project" value="InterPro"/>
</dbReference>
<dbReference type="EnsemblMetazoa" id="G31767.3">
    <property type="protein sequence ID" value="G31767.3:cds"/>
    <property type="gene ID" value="G31767"/>
</dbReference>
<dbReference type="EnsemblMetazoa" id="G31767.7">
    <property type="protein sequence ID" value="G31767.7:cds"/>
    <property type="gene ID" value="G31767"/>
</dbReference>